<comment type="subcellular location">
    <subcellularLocation>
        <location evidence="1">Membrane</location>
        <topology evidence="1">Multi-pass membrane protein</topology>
    </subcellularLocation>
</comment>
<evidence type="ECO:0000256" key="4">
    <source>
        <dbReference type="ARBA" id="ARBA00023136"/>
    </source>
</evidence>
<evidence type="ECO:0000256" key="2">
    <source>
        <dbReference type="ARBA" id="ARBA00022692"/>
    </source>
</evidence>
<evidence type="ECO:0000256" key="1">
    <source>
        <dbReference type="ARBA" id="ARBA00004141"/>
    </source>
</evidence>
<comment type="caution">
    <text evidence="10">The sequence shown here is derived from an EMBL/GenBank/DDBJ whole genome shotgun (WGS) entry which is preliminary data.</text>
</comment>
<feature type="transmembrane region" description="Helical" evidence="6">
    <location>
        <begin position="636"/>
        <end position="652"/>
    </location>
</feature>
<keyword evidence="3 6" id="KW-1133">Transmembrane helix</keyword>
<dbReference type="Pfam" id="PF10337">
    <property type="entry name" value="ArAE_2_N"/>
    <property type="match status" value="2"/>
</dbReference>
<organism evidence="10 11">
    <name type="scientific">Delitschia confertaspora ATCC 74209</name>
    <dbReference type="NCBI Taxonomy" id="1513339"/>
    <lineage>
        <taxon>Eukaryota</taxon>
        <taxon>Fungi</taxon>
        <taxon>Dikarya</taxon>
        <taxon>Ascomycota</taxon>
        <taxon>Pezizomycotina</taxon>
        <taxon>Dothideomycetes</taxon>
        <taxon>Pleosporomycetidae</taxon>
        <taxon>Pleosporales</taxon>
        <taxon>Delitschiaceae</taxon>
        <taxon>Delitschia</taxon>
    </lineage>
</organism>
<name>A0A9P4MN15_9PLEO</name>
<proteinExistence type="predicted"/>
<accession>A0A9P4MN15</accession>
<keyword evidence="4 6" id="KW-0472">Membrane</keyword>
<feature type="transmembrane region" description="Helical" evidence="6">
    <location>
        <begin position="607"/>
        <end position="624"/>
    </location>
</feature>
<evidence type="ECO:0008006" key="12">
    <source>
        <dbReference type="Google" id="ProtNLM"/>
    </source>
</evidence>
<feature type="transmembrane region" description="Helical" evidence="6">
    <location>
        <begin position="160"/>
        <end position="178"/>
    </location>
</feature>
<keyword evidence="11" id="KW-1185">Reference proteome</keyword>
<feature type="transmembrane region" description="Helical" evidence="6">
    <location>
        <begin position="135"/>
        <end position="153"/>
    </location>
</feature>
<evidence type="ECO:0000256" key="6">
    <source>
        <dbReference type="SAM" id="Phobius"/>
    </source>
</evidence>
<feature type="compositionally biased region" description="Basic and acidic residues" evidence="5">
    <location>
        <begin position="405"/>
        <end position="415"/>
    </location>
</feature>
<dbReference type="Pfam" id="PF10334">
    <property type="entry name" value="BRE4"/>
    <property type="match status" value="1"/>
</dbReference>
<evidence type="ECO:0000256" key="5">
    <source>
        <dbReference type="SAM" id="MobiDB-lite"/>
    </source>
</evidence>
<feature type="domain" description="Putative ER transporter 6TM N-terminal" evidence="8">
    <location>
        <begin position="130"/>
        <end position="404"/>
    </location>
</feature>
<feature type="transmembrane region" description="Helical" evidence="6">
    <location>
        <begin position="488"/>
        <end position="506"/>
    </location>
</feature>
<dbReference type="GO" id="GO:0016020">
    <property type="term" value="C:membrane"/>
    <property type="evidence" value="ECO:0007669"/>
    <property type="project" value="UniProtKB-SubCell"/>
</dbReference>
<dbReference type="InterPro" id="IPR018823">
    <property type="entry name" value="ArAE_2_N"/>
</dbReference>
<evidence type="ECO:0000256" key="3">
    <source>
        <dbReference type="ARBA" id="ARBA00022989"/>
    </source>
</evidence>
<feature type="domain" description="DUF2421" evidence="7">
    <location>
        <begin position="771"/>
        <end position="1002"/>
    </location>
</feature>
<protein>
    <recommendedName>
        <fullName evidence="12">ER transporter 6TM N-terminal domain-containing protein</fullName>
    </recommendedName>
</protein>
<feature type="transmembrane region" description="Helical" evidence="6">
    <location>
        <begin position="746"/>
        <end position="770"/>
    </location>
</feature>
<dbReference type="PANTHER" id="PTHR37994:SF4">
    <property type="entry name" value="ER TRANSPORTER 6TM N-TERMINAL DOMAIN-CONTAINING PROTEIN-RELATED"/>
    <property type="match status" value="1"/>
</dbReference>
<dbReference type="Proteomes" id="UP000799536">
    <property type="component" value="Unassembled WGS sequence"/>
</dbReference>
<feature type="region of interest" description="Disordered" evidence="5">
    <location>
        <begin position="401"/>
        <end position="421"/>
    </location>
</feature>
<keyword evidence="2 6" id="KW-0812">Transmembrane</keyword>
<dbReference type="PANTHER" id="PTHR37994">
    <property type="entry name" value="ARAE_2_N DOMAIN-CONTAINING PROTEIN-RELATED"/>
    <property type="match status" value="1"/>
</dbReference>
<evidence type="ECO:0000259" key="8">
    <source>
        <dbReference type="Pfam" id="PF10337"/>
    </source>
</evidence>
<dbReference type="EMBL" id="ML994108">
    <property type="protein sequence ID" value="KAF2198924.1"/>
    <property type="molecule type" value="Genomic_DNA"/>
</dbReference>
<feature type="transmembrane region" description="Helical" evidence="6">
    <location>
        <begin position="190"/>
        <end position="213"/>
    </location>
</feature>
<gene>
    <name evidence="10" type="ORF">GQ43DRAFT_377471</name>
</gene>
<evidence type="ECO:0000259" key="9">
    <source>
        <dbReference type="Pfam" id="PF13515"/>
    </source>
</evidence>
<evidence type="ECO:0000313" key="11">
    <source>
        <dbReference type="Proteomes" id="UP000799536"/>
    </source>
</evidence>
<feature type="transmembrane region" description="Helical" evidence="6">
    <location>
        <begin position="94"/>
        <end position="115"/>
    </location>
</feature>
<dbReference type="AlphaFoldDB" id="A0A9P4MN15"/>
<evidence type="ECO:0000259" key="7">
    <source>
        <dbReference type="Pfam" id="PF10334"/>
    </source>
</evidence>
<sequence>MSPSTSRTASVEQRESVKSEEKESVFSRIWKKIDIDLGTFLMMMKAALPPTISLALYQSTSVAETYTTLGYLIAIVSILSFCIMPRAKFFQTMLLNIISTCMASAFAILMMWTGVQARHHTTPPGSPPSRYNSSQSAVCAVWLFFYTYLINSVKAKYPQFVFPTIIYAIFINVSATFGTQWTTTAQMLSFARQLLITFLSGFAIATVVSLFIFPTTSRKIVQKEMIGFIGASRKYLQAHKAYMHSVETSDPFTSNLDDGQMGESKNQAVKPEITALQQITASITELHGKLQADLPFAKREIAFGHLGPDDMSEIAKHLRAIMIPLVGLSALVDLFGRFAEINRADILENPTPETEAFRRKTISDWNAIMKMVHEPFATIIEVMDQGLEHTLLKLRLQKPPKRNNASRDLDVEAKGESVQPGDPDFSNYISDQIEAFYQGKEETLRQWCTRKGIQVSEDLVGAQDNLEEVENELKRETTLEHRVVQRQLYMLLYMEFLLYGISRAILDFARFADKLEAEGRFSKSKIILPGRKRFKKWILRTFHHQNVSDEDSRSISGMDGNGTVIYMGEAFKSKKDPEHLPPRNAWERVGNMIRMIPRFMRSPESTFGFRCACATMSIAVICFLRDTQAFFIKQRLLWALIMVAISMSPTAGQSVFSFILRITGTIIAMLVAWCVWYIPDQHTAGVIVLFFVFVTCGFYIPIKQPRFIIVGMIGVVTTSLVVGYELEVRKIGLDRASSNGQPYYPIYLLGPYRLATVAGGLAVAFIWTFFPYPINEHSALRQTLGAAIYLSANYYSILHETALVRIRGDEGNPQDKSSPGYKLIKARNKTFAKQMLLFQALRQFSNFVRWELPLGGRFPREEYETIMTCVQNIMRYTSVLGYASRTFTHPSLSNHNDQSEAQWFQDFRRIIMSANIPYHETTSVLALLSSSIKNGQPLPPFLKAPQSYPLARELEAVDRDMLSIKHVTEPGYAAFAVIQISMRCINGDIEKLLSTIRKLVGELDFSVHVVNMPEASETASTSTLLNTSSYRSKQD</sequence>
<dbReference type="OrthoDB" id="2274698at2759"/>
<feature type="transmembrane region" description="Helical" evidence="6">
    <location>
        <begin position="708"/>
        <end position="726"/>
    </location>
</feature>
<feature type="transmembrane region" description="Helical" evidence="6">
    <location>
        <begin position="37"/>
        <end position="57"/>
    </location>
</feature>
<reference evidence="10" key="1">
    <citation type="journal article" date="2020" name="Stud. Mycol.">
        <title>101 Dothideomycetes genomes: a test case for predicting lifestyles and emergence of pathogens.</title>
        <authorList>
            <person name="Haridas S."/>
            <person name="Albert R."/>
            <person name="Binder M."/>
            <person name="Bloem J."/>
            <person name="Labutti K."/>
            <person name="Salamov A."/>
            <person name="Andreopoulos B."/>
            <person name="Baker S."/>
            <person name="Barry K."/>
            <person name="Bills G."/>
            <person name="Bluhm B."/>
            <person name="Cannon C."/>
            <person name="Castanera R."/>
            <person name="Culley D."/>
            <person name="Daum C."/>
            <person name="Ezra D."/>
            <person name="Gonzalez J."/>
            <person name="Henrissat B."/>
            <person name="Kuo A."/>
            <person name="Liang C."/>
            <person name="Lipzen A."/>
            <person name="Lutzoni F."/>
            <person name="Magnuson J."/>
            <person name="Mondo S."/>
            <person name="Nolan M."/>
            <person name="Ohm R."/>
            <person name="Pangilinan J."/>
            <person name="Park H.-J."/>
            <person name="Ramirez L."/>
            <person name="Alfaro M."/>
            <person name="Sun H."/>
            <person name="Tritt A."/>
            <person name="Yoshinaga Y."/>
            <person name="Zwiers L.-H."/>
            <person name="Turgeon B."/>
            <person name="Goodwin S."/>
            <person name="Spatafora J."/>
            <person name="Crous P."/>
            <person name="Grigoriev I."/>
        </authorList>
    </citation>
    <scope>NUCLEOTIDE SEQUENCE</scope>
    <source>
        <strain evidence="10">ATCC 74209</strain>
    </source>
</reference>
<evidence type="ECO:0000313" key="10">
    <source>
        <dbReference type="EMBL" id="KAF2198924.1"/>
    </source>
</evidence>
<dbReference type="Pfam" id="PF13515">
    <property type="entry name" value="FUSC_2"/>
    <property type="match status" value="1"/>
</dbReference>
<feature type="domain" description="Integral membrane bound transporter" evidence="9">
    <location>
        <begin position="632"/>
        <end position="767"/>
    </location>
</feature>
<feature type="transmembrane region" description="Helical" evidence="6">
    <location>
        <begin position="658"/>
        <end position="678"/>
    </location>
</feature>
<feature type="transmembrane region" description="Helical" evidence="6">
    <location>
        <begin position="685"/>
        <end position="702"/>
    </location>
</feature>
<dbReference type="InterPro" id="IPR018820">
    <property type="entry name" value="BRE4-related_DUF2421"/>
</dbReference>
<feature type="transmembrane region" description="Helical" evidence="6">
    <location>
        <begin position="69"/>
        <end position="87"/>
    </location>
</feature>
<feature type="domain" description="Putative ER transporter 6TM N-terminal" evidence="8">
    <location>
        <begin position="28"/>
        <end position="122"/>
    </location>
</feature>
<dbReference type="InterPro" id="IPR049453">
    <property type="entry name" value="Memb_transporter_dom"/>
</dbReference>